<dbReference type="Pfam" id="PF02779">
    <property type="entry name" value="Transket_pyr"/>
    <property type="match status" value="1"/>
</dbReference>
<dbReference type="FunFam" id="3.40.50.970:FF:000129">
    <property type="entry name" value="Transketolase"/>
    <property type="match status" value="1"/>
</dbReference>
<dbReference type="InterPro" id="IPR051157">
    <property type="entry name" value="PDH/Transketolase"/>
</dbReference>
<dbReference type="RefSeq" id="WP_084234333.1">
    <property type="nucleotide sequence ID" value="NZ_FWXW01000003.1"/>
</dbReference>
<dbReference type="Gene3D" id="3.40.50.920">
    <property type="match status" value="1"/>
</dbReference>
<dbReference type="STRING" id="1122930.SAMN02745168_1661"/>
<dbReference type="Gene3D" id="3.40.50.970">
    <property type="match status" value="1"/>
</dbReference>
<dbReference type="EMBL" id="FWXW01000003">
    <property type="protein sequence ID" value="SMC57660.1"/>
    <property type="molecule type" value="Genomic_DNA"/>
</dbReference>
<keyword evidence="3" id="KW-0786">Thiamine pyrophosphate</keyword>
<evidence type="ECO:0000259" key="4">
    <source>
        <dbReference type="SMART" id="SM00861"/>
    </source>
</evidence>
<dbReference type="SUPFAM" id="SSF52922">
    <property type="entry name" value="TK C-terminal domain-like"/>
    <property type="match status" value="1"/>
</dbReference>
<gene>
    <name evidence="5" type="ORF">SAMN02745168_1661</name>
</gene>
<accession>A0A1W2AAL2</accession>
<comment type="cofactor">
    <cofactor evidence="1">
        <name>thiamine diphosphate</name>
        <dbReference type="ChEBI" id="CHEBI:58937"/>
    </cofactor>
</comment>
<dbReference type="SUPFAM" id="SSF52518">
    <property type="entry name" value="Thiamin diphosphate-binding fold (THDP-binding)"/>
    <property type="match status" value="1"/>
</dbReference>
<evidence type="ECO:0000256" key="2">
    <source>
        <dbReference type="ARBA" id="ARBA00007131"/>
    </source>
</evidence>
<feature type="domain" description="Transketolase-like pyrimidine-binding" evidence="4">
    <location>
        <begin position="13"/>
        <end position="179"/>
    </location>
</feature>
<dbReference type="OrthoDB" id="8732661at2"/>
<evidence type="ECO:0000256" key="3">
    <source>
        <dbReference type="ARBA" id="ARBA00023052"/>
    </source>
</evidence>
<sequence>MFKLRETLEKSPDMMRDVYCNTLMELAETDPRICALDADLVSSSGMKPFFRAYPDRAINCGVQEANMIGVAAGLSATGKIPFAHSFGIFATRRACDQIFMSAAYAKLNVRIVGSDPGVTAAYNGGTHMPFEDMGVLRSIPQITLLEPTDPVMLEELVRKLTEVYGVYYIRMARKNVAGIYEKGSSFTIGRGNLLKDGSDVTLIASGIMVAEALKAREVLASEGISAKVVDMFTWKPVDSELIARCAAETGAFVTAENHNTVGGLGSAVTEAVCATCPVPVEMVGTHDRFGQVGTEDFLREEYKLTAGEIAAAARRVLARKAK</sequence>
<evidence type="ECO:0000313" key="6">
    <source>
        <dbReference type="Proteomes" id="UP000192790"/>
    </source>
</evidence>
<keyword evidence="6" id="KW-1185">Reference proteome</keyword>
<evidence type="ECO:0000256" key="1">
    <source>
        <dbReference type="ARBA" id="ARBA00001964"/>
    </source>
</evidence>
<name>A0A1W2AAL2_9FIRM</name>
<dbReference type="PANTHER" id="PTHR43825:SF1">
    <property type="entry name" value="TRANSKETOLASE-LIKE PYRIMIDINE-BINDING DOMAIN-CONTAINING PROTEIN"/>
    <property type="match status" value="1"/>
</dbReference>
<protein>
    <submittedName>
        <fullName evidence="5">Transketolase</fullName>
    </submittedName>
</protein>
<dbReference type="InterPro" id="IPR005475">
    <property type="entry name" value="Transketolase-like_Pyr-bd"/>
</dbReference>
<organism evidence="5 6">
    <name type="scientific">Papillibacter cinnamivorans DSM 12816</name>
    <dbReference type="NCBI Taxonomy" id="1122930"/>
    <lineage>
        <taxon>Bacteria</taxon>
        <taxon>Bacillati</taxon>
        <taxon>Bacillota</taxon>
        <taxon>Clostridia</taxon>
        <taxon>Eubacteriales</taxon>
        <taxon>Oscillospiraceae</taxon>
        <taxon>Papillibacter</taxon>
    </lineage>
</organism>
<dbReference type="CDD" id="cd07033">
    <property type="entry name" value="TPP_PYR_DXS_TK_like"/>
    <property type="match status" value="1"/>
</dbReference>
<dbReference type="AlphaFoldDB" id="A0A1W2AAL2"/>
<dbReference type="Proteomes" id="UP000192790">
    <property type="component" value="Unassembled WGS sequence"/>
</dbReference>
<proteinExistence type="inferred from homology"/>
<dbReference type="PANTHER" id="PTHR43825">
    <property type="entry name" value="PYRUVATE DEHYDROGENASE E1 COMPONENT"/>
    <property type="match status" value="1"/>
</dbReference>
<dbReference type="InterPro" id="IPR009014">
    <property type="entry name" value="Transketo_C/PFOR_II"/>
</dbReference>
<dbReference type="InterPro" id="IPR029061">
    <property type="entry name" value="THDP-binding"/>
</dbReference>
<dbReference type="InterPro" id="IPR033248">
    <property type="entry name" value="Transketolase_C"/>
</dbReference>
<comment type="similarity">
    <text evidence="2">Belongs to the transketolase family.</text>
</comment>
<reference evidence="5 6" key="1">
    <citation type="submission" date="2017-04" db="EMBL/GenBank/DDBJ databases">
        <authorList>
            <person name="Afonso C.L."/>
            <person name="Miller P.J."/>
            <person name="Scott M.A."/>
            <person name="Spackman E."/>
            <person name="Goraichik I."/>
            <person name="Dimitrov K.M."/>
            <person name="Suarez D.L."/>
            <person name="Swayne D.E."/>
        </authorList>
    </citation>
    <scope>NUCLEOTIDE SEQUENCE [LARGE SCALE GENOMIC DNA]</scope>
    <source>
        <strain evidence="5 6">DSM 12816</strain>
    </source>
</reference>
<dbReference type="SMART" id="SM00861">
    <property type="entry name" value="Transket_pyr"/>
    <property type="match status" value="1"/>
</dbReference>
<evidence type="ECO:0000313" key="5">
    <source>
        <dbReference type="EMBL" id="SMC57660.1"/>
    </source>
</evidence>
<dbReference type="Pfam" id="PF02780">
    <property type="entry name" value="Transketolase_C"/>
    <property type="match status" value="1"/>
</dbReference>